<evidence type="ECO:0000313" key="3">
    <source>
        <dbReference type="Proteomes" id="UP000000758"/>
    </source>
</evidence>
<dbReference type="AlphaFoldDB" id="A0RUD7"/>
<proteinExistence type="predicted"/>
<accession>A0RUD7</accession>
<gene>
    <name evidence="2" type="ordered locus">CENSYa_0318</name>
</gene>
<dbReference type="HOGENOM" id="CLU_106153_0_0_2"/>
<keyword evidence="1" id="KW-1133">Transmembrane helix</keyword>
<reference evidence="2 3" key="1">
    <citation type="journal article" date="2006" name="Proc. Natl. Acad. Sci. U.S.A.">
        <title>Genomic analysis of the uncultivated marine crenarchaeote Cenarchaeum symbiosum.</title>
        <authorList>
            <person name="Hallam S.J."/>
            <person name="Konstantinidis K.T."/>
            <person name="Putnam N."/>
            <person name="Schleper C."/>
            <person name="Watanabe Y."/>
            <person name="Sugahara J."/>
            <person name="Preston C."/>
            <person name="de la Torre J."/>
            <person name="Richardson P.M."/>
            <person name="DeLong E.F."/>
        </authorList>
    </citation>
    <scope>NUCLEOTIDE SEQUENCE [LARGE SCALE GENOMIC DNA]</scope>
    <source>
        <strain evidence="3">A</strain>
    </source>
</reference>
<dbReference type="EnsemblBacteria" id="ABK76954">
    <property type="protein sequence ID" value="ABK76954"/>
    <property type="gene ID" value="CENSYa_0318"/>
</dbReference>
<dbReference type="KEGG" id="csy:CENSYa_0318"/>
<feature type="transmembrane region" description="Helical" evidence="1">
    <location>
        <begin position="51"/>
        <end position="76"/>
    </location>
</feature>
<dbReference type="EMBL" id="DP000238">
    <property type="protein sequence ID" value="ABK76954.1"/>
    <property type="molecule type" value="Genomic_DNA"/>
</dbReference>
<sequence length="227" mass="27002">MNRQWRTVHFRCTWRSLGFFHAHDFNSRLVCMINMYNNHLRSRRFMDPIEWVALIVSTLAAIGTIVTVVISAYKYFGKKNAEKIRSIQNLYCELNDTLKGLDILKYPHNVLSMKIDVSAGNEKIAYFMNRSLNHDFYDSLISSGAIYLLDQDIQQTIQHIFRLIKTHNNYLEIAMRMLRQPQPVMEEIWPYVYWLEQNQPRITMIIREVMDKLEERFMIDECLPSAV</sequence>
<evidence type="ECO:0000256" key="1">
    <source>
        <dbReference type="SAM" id="Phobius"/>
    </source>
</evidence>
<dbReference type="Proteomes" id="UP000000758">
    <property type="component" value="Chromosome"/>
</dbReference>
<name>A0RUD7_CENSY</name>
<protein>
    <submittedName>
        <fullName evidence="2">Uncharacterized protein</fullName>
    </submittedName>
</protein>
<keyword evidence="1" id="KW-0472">Membrane</keyword>
<evidence type="ECO:0000313" key="2">
    <source>
        <dbReference type="EMBL" id="ABK76954.1"/>
    </source>
</evidence>
<keyword evidence="1" id="KW-0812">Transmembrane</keyword>
<keyword evidence="3" id="KW-1185">Reference proteome</keyword>
<organism evidence="2 3">
    <name type="scientific">Cenarchaeum symbiosum (strain A)</name>
    <dbReference type="NCBI Taxonomy" id="414004"/>
    <lineage>
        <taxon>Archaea</taxon>
        <taxon>Nitrososphaerota</taxon>
        <taxon>Candidatus Cenarchaeales</taxon>
        <taxon>Candidatus Cenarchaeaceae</taxon>
        <taxon>Candidatus Cenarchaeum</taxon>
    </lineage>
</organism>